<evidence type="ECO:0000256" key="1">
    <source>
        <dbReference type="ARBA" id="ARBA00004496"/>
    </source>
</evidence>
<feature type="compositionally biased region" description="Basic and acidic residues" evidence="8">
    <location>
        <begin position="700"/>
        <end position="716"/>
    </location>
</feature>
<dbReference type="EMBL" id="CAJNOR010001689">
    <property type="protein sequence ID" value="CAF1184215.1"/>
    <property type="molecule type" value="Genomic_DNA"/>
</dbReference>
<organism evidence="11 12">
    <name type="scientific">Adineta ricciae</name>
    <name type="common">Rotifer</name>
    <dbReference type="NCBI Taxonomy" id="249248"/>
    <lineage>
        <taxon>Eukaryota</taxon>
        <taxon>Metazoa</taxon>
        <taxon>Spiralia</taxon>
        <taxon>Gnathifera</taxon>
        <taxon>Rotifera</taxon>
        <taxon>Eurotatoria</taxon>
        <taxon>Bdelloidea</taxon>
        <taxon>Adinetida</taxon>
        <taxon>Adinetidae</taxon>
        <taxon>Adineta</taxon>
    </lineage>
</organism>
<dbReference type="InterPro" id="IPR029787">
    <property type="entry name" value="Nucleotide_cyclase"/>
</dbReference>
<feature type="transmembrane region" description="Helical" evidence="9">
    <location>
        <begin position="968"/>
        <end position="990"/>
    </location>
</feature>
<feature type="transmembrane region" description="Helical" evidence="9">
    <location>
        <begin position="819"/>
        <end position="849"/>
    </location>
</feature>
<dbReference type="GO" id="GO:0019826">
    <property type="term" value="F:oxygen sensor activity"/>
    <property type="evidence" value="ECO:0007669"/>
    <property type="project" value="TreeGrafter"/>
</dbReference>
<dbReference type="InterPro" id="IPR024096">
    <property type="entry name" value="NO_sig/Golgi_transp_ligand-bd"/>
</dbReference>
<dbReference type="GO" id="GO:0038060">
    <property type="term" value="P:nitric oxide-cGMP-mediated signaling"/>
    <property type="evidence" value="ECO:0007669"/>
    <property type="project" value="TreeGrafter"/>
</dbReference>
<reference evidence="11" key="1">
    <citation type="submission" date="2021-02" db="EMBL/GenBank/DDBJ databases">
        <authorList>
            <person name="Nowell W R."/>
        </authorList>
    </citation>
    <scope>NUCLEOTIDE SEQUENCE</scope>
</reference>
<dbReference type="SUPFAM" id="SSF111126">
    <property type="entry name" value="Ligand-binding domain in the NO signalling and Golgi transport"/>
    <property type="match status" value="1"/>
</dbReference>
<keyword evidence="9" id="KW-1133">Transmembrane helix</keyword>
<dbReference type="GO" id="GO:0070482">
    <property type="term" value="P:response to oxygen levels"/>
    <property type="evidence" value="ECO:0007669"/>
    <property type="project" value="TreeGrafter"/>
</dbReference>
<dbReference type="Pfam" id="PF07700">
    <property type="entry name" value="HNOB"/>
    <property type="match status" value="1"/>
</dbReference>
<dbReference type="GO" id="GO:0070026">
    <property type="term" value="F:nitric oxide binding"/>
    <property type="evidence" value="ECO:0007669"/>
    <property type="project" value="TreeGrafter"/>
</dbReference>
<dbReference type="InterPro" id="IPR011644">
    <property type="entry name" value="Heme_NO-bd"/>
</dbReference>
<sequence length="1002" mass="115141">MYGLLLQSASEIIRARYGQETWEKIRIALHLDSNKFSAFQQYGETLFVRIAKILSEIINEPVSDIMDLFGVEFVSFISNYGYDRVLRILGHNMRDFLNGLDNLHEYMRYTYPRMRPPSFYVEKETANGLTLHYRSHRRGFIHYVVGQITEVGRRFYNTEVKIKEISECEEVDIIHVIFQLEFENTAYSKQAIAEKDSNELDLTIDCHIFFDLFPFHMVISESLEIMSAGESLTQLFPNIVGELIRDIFNLVRPLITLNWSQIVLHSNNVFEFSTIEPLRKKPDDSELAINQTGDHLQSDMLITTTPPHDVQDEYLRLRGQMLYVYEWKAIIYLATPVLENLDVMFNTGLFINDLSMHDSSRDLVLAGTQQGAELKLALDQERQKSKALEESMKKLDTEMKKTDLLLYQMIPKKIADRLRSGEKPVNLCETFESCTILFSDVVGFTSICALLTPMEVVSILNEMYTKFDKCLETHNCYKVETIGDAYMLVSGLPERARNHAAEIIDMAFDMLDSIITVTNPTNNEKLKIRIGCHSGPVVAGIAGIKMPRYCLFGDTVTTANRMEQMSKTLHIHITDTTYQLLDRKIYEVQECSKLMLNGNTSLSTYFVLHKNDRAGNIQLRPFHKVLQEITREEAEIAKLKQNANTKSAETTNHVSSTSKTNGVSRPSPPNKTKSIESPKNQLLDDITAHSTPNSLSKIKIQHDSTMKNMEHSETPESNKSIQRQSHTIKFARDALEQFFDCKLMMMNSPLSVQNERVQRRHFLILGLIFFVSIASLFVIYILFPEIDPSEKDAFKLPKTMDDAKYLGNVLYKYSKHHRYIIMIAFFLTYIFLQTFAIPGSIFLSILAGFLYPFPLALFLVCLCSSLGASFCYLLSKLFGRHLLLKYFRTRIIEWQRKVQARSDSLLWFIIFLRITPILPNWFINLCSPILDVPLKPFFLGTFAGVALPSVLFIQAGKTLHQLSSASDVFSWRSIIILGFCAILSLLPIYFKDRIQNFFKKQS</sequence>
<name>A0A814VAD0_ADIRI</name>
<dbReference type="Gene3D" id="6.10.250.780">
    <property type="match status" value="1"/>
</dbReference>
<keyword evidence="9" id="KW-0812">Transmembrane</keyword>
<keyword evidence="7" id="KW-0141">cGMP biosynthesis</keyword>
<evidence type="ECO:0000256" key="7">
    <source>
        <dbReference type="ARBA" id="ARBA00023293"/>
    </source>
</evidence>
<protein>
    <recommendedName>
        <fullName evidence="2">guanylate cyclase</fullName>
        <ecNumber evidence="2">4.6.1.2</ecNumber>
    </recommendedName>
</protein>
<evidence type="ECO:0000256" key="6">
    <source>
        <dbReference type="ARBA" id="ARBA00023239"/>
    </source>
</evidence>
<dbReference type="PANTHER" id="PTHR45655">
    <property type="entry name" value="GUANYLATE CYCLASE SOLUBLE SUBUNIT BETA-2"/>
    <property type="match status" value="1"/>
</dbReference>
<evidence type="ECO:0000313" key="11">
    <source>
        <dbReference type="EMBL" id="CAF1184215.1"/>
    </source>
</evidence>
<keyword evidence="5" id="KW-0342">GTP-binding</keyword>
<dbReference type="AlphaFoldDB" id="A0A814VAD0"/>
<keyword evidence="3" id="KW-0963">Cytoplasm</keyword>
<feature type="region of interest" description="Disordered" evidence="8">
    <location>
        <begin position="640"/>
        <end position="679"/>
    </location>
</feature>
<dbReference type="GO" id="GO:0008074">
    <property type="term" value="C:guanylate cyclase complex, soluble"/>
    <property type="evidence" value="ECO:0007669"/>
    <property type="project" value="TreeGrafter"/>
</dbReference>
<dbReference type="EC" id="4.6.1.2" evidence="2"/>
<dbReference type="Gene3D" id="3.30.450.260">
    <property type="entry name" value="Haem NO binding associated domain"/>
    <property type="match status" value="1"/>
</dbReference>
<dbReference type="SUPFAM" id="SSF55073">
    <property type="entry name" value="Nucleotide cyclase"/>
    <property type="match status" value="1"/>
</dbReference>
<dbReference type="InterPro" id="IPR032816">
    <property type="entry name" value="VTT_dom"/>
</dbReference>
<evidence type="ECO:0000313" key="12">
    <source>
        <dbReference type="Proteomes" id="UP000663828"/>
    </source>
</evidence>
<evidence type="ECO:0000256" key="4">
    <source>
        <dbReference type="ARBA" id="ARBA00022741"/>
    </source>
</evidence>
<proteinExistence type="predicted"/>
<keyword evidence="4" id="KW-0547">Nucleotide-binding</keyword>
<dbReference type="Proteomes" id="UP000663828">
    <property type="component" value="Unassembled WGS sequence"/>
</dbReference>
<keyword evidence="9" id="KW-0472">Membrane</keyword>
<keyword evidence="6" id="KW-0456">Lyase</keyword>
<comment type="subcellular location">
    <subcellularLocation>
        <location evidence="1">Cytoplasm</location>
    </subcellularLocation>
</comment>
<evidence type="ECO:0000259" key="10">
    <source>
        <dbReference type="PROSITE" id="PS50125"/>
    </source>
</evidence>
<feature type="transmembrane region" description="Helical" evidence="9">
    <location>
        <begin position="937"/>
        <end position="956"/>
    </location>
</feature>
<dbReference type="GO" id="GO:0020037">
    <property type="term" value="F:heme binding"/>
    <property type="evidence" value="ECO:0007669"/>
    <property type="project" value="InterPro"/>
</dbReference>
<feature type="transmembrane region" description="Helical" evidence="9">
    <location>
        <begin position="905"/>
        <end position="925"/>
    </location>
</feature>
<dbReference type="GO" id="GO:0005525">
    <property type="term" value="F:GTP binding"/>
    <property type="evidence" value="ECO:0007669"/>
    <property type="project" value="UniProtKB-KW"/>
</dbReference>
<feature type="domain" description="Guanylate cyclase" evidence="10">
    <location>
        <begin position="435"/>
        <end position="563"/>
    </location>
</feature>
<dbReference type="InterPro" id="IPR042463">
    <property type="entry name" value="HNOB_dom_associated_sf"/>
</dbReference>
<evidence type="ECO:0000256" key="2">
    <source>
        <dbReference type="ARBA" id="ARBA00012202"/>
    </source>
</evidence>
<dbReference type="FunFam" id="3.30.70.1230:FF:000030">
    <property type="entry name" value="Si:ch211-215j19.12"/>
    <property type="match status" value="1"/>
</dbReference>
<dbReference type="Gene3D" id="3.90.1520.10">
    <property type="entry name" value="H-NOX domain"/>
    <property type="match status" value="1"/>
</dbReference>
<dbReference type="PANTHER" id="PTHR45655:SF10">
    <property type="entry name" value="SOLUBLE GUANYLATE CYCLASE 88E"/>
    <property type="match status" value="1"/>
</dbReference>
<dbReference type="PROSITE" id="PS50125">
    <property type="entry name" value="GUANYLATE_CYCLASE_2"/>
    <property type="match status" value="1"/>
</dbReference>
<dbReference type="Gene3D" id="3.30.70.1230">
    <property type="entry name" value="Nucleotide cyclase"/>
    <property type="match status" value="1"/>
</dbReference>
<evidence type="ECO:0000256" key="5">
    <source>
        <dbReference type="ARBA" id="ARBA00023134"/>
    </source>
</evidence>
<dbReference type="InterPro" id="IPR038158">
    <property type="entry name" value="H-NOX_domain_sf"/>
</dbReference>
<comment type="caution">
    <text evidence="11">The sequence shown here is derived from an EMBL/GenBank/DDBJ whole genome shotgun (WGS) entry which is preliminary data.</text>
</comment>
<dbReference type="Pfam" id="PF00211">
    <property type="entry name" value="Guanylate_cyc"/>
    <property type="match status" value="1"/>
</dbReference>
<dbReference type="CDD" id="cd07302">
    <property type="entry name" value="CHD"/>
    <property type="match status" value="1"/>
</dbReference>
<dbReference type="InterPro" id="IPR011645">
    <property type="entry name" value="HNOB_dom_associated"/>
</dbReference>
<feature type="compositionally biased region" description="Polar residues" evidence="8">
    <location>
        <begin position="641"/>
        <end position="679"/>
    </location>
</feature>
<gene>
    <name evidence="11" type="ORF">XAT740_LOCUS22749</name>
</gene>
<feature type="transmembrane region" description="Helical" evidence="9">
    <location>
        <begin position="855"/>
        <end position="875"/>
    </location>
</feature>
<dbReference type="SMART" id="SM00044">
    <property type="entry name" value="CYCc"/>
    <property type="match status" value="1"/>
</dbReference>
<evidence type="ECO:0000256" key="9">
    <source>
        <dbReference type="SAM" id="Phobius"/>
    </source>
</evidence>
<dbReference type="Pfam" id="PF09335">
    <property type="entry name" value="VTT_dom"/>
    <property type="match status" value="1"/>
</dbReference>
<accession>A0A814VAD0</accession>
<evidence type="ECO:0000256" key="8">
    <source>
        <dbReference type="SAM" id="MobiDB-lite"/>
    </source>
</evidence>
<keyword evidence="12" id="KW-1185">Reference proteome</keyword>
<dbReference type="Pfam" id="PF07701">
    <property type="entry name" value="HNOBA"/>
    <property type="match status" value="1"/>
</dbReference>
<feature type="region of interest" description="Disordered" evidence="8">
    <location>
        <begin position="694"/>
        <end position="723"/>
    </location>
</feature>
<feature type="transmembrane region" description="Helical" evidence="9">
    <location>
        <begin position="762"/>
        <end position="783"/>
    </location>
</feature>
<dbReference type="GO" id="GO:0004383">
    <property type="term" value="F:guanylate cyclase activity"/>
    <property type="evidence" value="ECO:0007669"/>
    <property type="project" value="UniProtKB-EC"/>
</dbReference>
<evidence type="ECO:0000256" key="3">
    <source>
        <dbReference type="ARBA" id="ARBA00022490"/>
    </source>
</evidence>
<dbReference type="InterPro" id="IPR001054">
    <property type="entry name" value="A/G_cyclase"/>
</dbReference>